<dbReference type="STRING" id="1839936.SBU_001149"/>
<dbReference type="PANTHER" id="PTHR35458:SF8">
    <property type="entry name" value="SLR0650 PROTEIN"/>
    <property type="match status" value="1"/>
</dbReference>
<reference evidence="2" key="1">
    <citation type="submission" date="2016-05" db="EMBL/GenBank/DDBJ databases">
        <title>Microbial consortia oxidize butane by reversing methanogenesis.</title>
        <authorList>
            <person name="Laso-Perez R."/>
            <person name="Richter M."/>
            <person name="Wegener G."/>
            <person name="Musat F."/>
        </authorList>
    </citation>
    <scope>NUCLEOTIDE SEQUENCE [LARGE SCALE GENOMIC DNA]</scope>
    <source>
        <strain evidence="2">BOX1</strain>
    </source>
</reference>
<dbReference type="Pfam" id="PF01936">
    <property type="entry name" value="NYN"/>
    <property type="match status" value="1"/>
</dbReference>
<protein>
    <recommendedName>
        <fullName evidence="1">NYN domain-containing protein</fullName>
    </recommendedName>
</protein>
<sequence length="178" mass="20408">MVVAPFEKIAIFIDGWNFAKQAMEYLRREVDFAKLLDFLSKDAFLLRAFYYIGEETEPEERSKIQPFLTWLRRNGYKVITKPIKTFINEDGEPVKKADFDVDIAIDMFDLADKVDRVILISGDGDFTKLIDRVGMKGVRTQVISYWGRGKGPTAPELIEAADEFTDLEEIIDKIARSG</sequence>
<dbReference type="Gene3D" id="3.40.50.1010">
    <property type="entry name" value="5'-nuclease"/>
    <property type="match status" value="1"/>
</dbReference>
<evidence type="ECO:0000259" key="1">
    <source>
        <dbReference type="Pfam" id="PF01936"/>
    </source>
</evidence>
<comment type="caution">
    <text evidence="2">The sequence shown here is derived from an EMBL/GenBank/DDBJ whole genome shotgun (WGS) entry which is preliminary data.</text>
</comment>
<dbReference type="EMBL" id="LYOR01000005">
    <property type="protein sequence ID" value="OFV65967.1"/>
    <property type="molecule type" value="Genomic_DNA"/>
</dbReference>
<keyword evidence="3" id="KW-1185">Reference proteome</keyword>
<feature type="domain" description="NYN" evidence="1">
    <location>
        <begin position="8"/>
        <end position="168"/>
    </location>
</feature>
<dbReference type="PANTHER" id="PTHR35458">
    <property type="entry name" value="SLR0755 PROTEIN"/>
    <property type="match status" value="1"/>
</dbReference>
<proteinExistence type="predicted"/>
<dbReference type="CDD" id="cd10911">
    <property type="entry name" value="PIN_LabA"/>
    <property type="match status" value="1"/>
</dbReference>
<gene>
    <name evidence="2" type="ORF">SBU_001149</name>
</gene>
<dbReference type="InterPro" id="IPR047140">
    <property type="entry name" value="LabA"/>
</dbReference>
<accession>A0A1F2P3U9</accession>
<name>A0A1F2P3U9_9EURY</name>
<dbReference type="Proteomes" id="UP000185779">
    <property type="component" value="Unassembled WGS sequence"/>
</dbReference>
<evidence type="ECO:0000313" key="2">
    <source>
        <dbReference type="EMBL" id="OFV65967.1"/>
    </source>
</evidence>
<dbReference type="InterPro" id="IPR021139">
    <property type="entry name" value="NYN"/>
</dbReference>
<dbReference type="AlphaFoldDB" id="A0A1F2P3U9"/>
<evidence type="ECO:0000313" key="3">
    <source>
        <dbReference type="Proteomes" id="UP000185779"/>
    </source>
</evidence>
<organism evidence="2 3">
    <name type="scientific">Candidatus Syntropharchaeum butanivorans</name>
    <dbReference type="NCBI Taxonomy" id="1839936"/>
    <lineage>
        <taxon>Archaea</taxon>
        <taxon>Methanobacteriati</taxon>
        <taxon>Methanobacteriota</taxon>
        <taxon>Stenosarchaea group</taxon>
        <taxon>Methanomicrobia</taxon>
        <taxon>Methanosarcinales</taxon>
        <taxon>ANME-2 cluster</taxon>
        <taxon>Candidatus Syntropharchaeum</taxon>
    </lineage>
</organism>
<dbReference type="GO" id="GO:0004540">
    <property type="term" value="F:RNA nuclease activity"/>
    <property type="evidence" value="ECO:0007669"/>
    <property type="project" value="InterPro"/>
</dbReference>